<keyword evidence="4" id="KW-1185">Reference proteome</keyword>
<gene>
    <name evidence="3" type="ORF">J8F10_21060</name>
</gene>
<name>A0ABS5BVK5_9BACT</name>
<dbReference type="InterPro" id="IPR010496">
    <property type="entry name" value="AL/BT2_dom"/>
</dbReference>
<accession>A0ABS5BVK5</accession>
<comment type="caution">
    <text evidence="3">The sequence shown here is derived from an EMBL/GenBank/DDBJ whole genome shotgun (WGS) entry which is preliminary data.</text>
</comment>
<keyword evidence="1" id="KW-0732">Signal</keyword>
<dbReference type="EMBL" id="JAGKQQ010000001">
    <property type="protein sequence ID" value="MBP3957749.1"/>
    <property type="molecule type" value="Genomic_DNA"/>
</dbReference>
<evidence type="ECO:0000313" key="3">
    <source>
        <dbReference type="EMBL" id="MBP3957749.1"/>
    </source>
</evidence>
<dbReference type="RefSeq" id="WP_210657101.1">
    <property type="nucleotide sequence ID" value="NZ_JAGKQQ010000001.1"/>
</dbReference>
<protein>
    <submittedName>
        <fullName evidence="3">DUF1080 domain-containing protein</fullName>
    </submittedName>
</protein>
<feature type="domain" description="3-keto-alpha-glucoside-1,2-lyase/3-keto-2-hydroxy-glucal hydratase" evidence="2">
    <location>
        <begin position="36"/>
        <end position="212"/>
    </location>
</feature>
<dbReference type="Proteomes" id="UP000676565">
    <property type="component" value="Unassembled WGS sequence"/>
</dbReference>
<reference evidence="3 4" key="1">
    <citation type="submission" date="2021-04" db="EMBL/GenBank/DDBJ databases">
        <authorList>
            <person name="Ivanova A."/>
        </authorList>
    </citation>
    <scope>NUCLEOTIDE SEQUENCE [LARGE SCALE GENOMIC DNA]</scope>
    <source>
        <strain evidence="3 4">G18</strain>
    </source>
</reference>
<feature type="chain" id="PRO_5046464750" evidence="1">
    <location>
        <begin position="27"/>
        <end position="218"/>
    </location>
</feature>
<dbReference type="Gene3D" id="2.60.120.560">
    <property type="entry name" value="Exo-inulinase, domain 1"/>
    <property type="match status" value="1"/>
</dbReference>
<organism evidence="3 4">
    <name type="scientific">Gemmata palustris</name>
    <dbReference type="NCBI Taxonomy" id="2822762"/>
    <lineage>
        <taxon>Bacteria</taxon>
        <taxon>Pseudomonadati</taxon>
        <taxon>Planctomycetota</taxon>
        <taxon>Planctomycetia</taxon>
        <taxon>Gemmatales</taxon>
        <taxon>Gemmataceae</taxon>
        <taxon>Gemmata</taxon>
    </lineage>
</organism>
<feature type="signal peptide" evidence="1">
    <location>
        <begin position="1"/>
        <end position="26"/>
    </location>
</feature>
<evidence type="ECO:0000313" key="4">
    <source>
        <dbReference type="Proteomes" id="UP000676565"/>
    </source>
</evidence>
<sequence>MRSARLFRAAPLAVVALVLAPQFVRADDTEDFLKPENWEGHANLWKLDPKAKTVVGETSENLQYNTFFCSKKKYSDFELSCKVQLRDGVGNSGVQIRSEVFDGKLFKVKGPQVDVGKGYWGSLYGEGVGGMMKASSPDTIKKAVKESEFNDYLIIAKGTKITIKINGEAMVDQDFAKLPGKEAKDAPKDGIIAFQMHTGYPKMRVEFKDIKFTDLSTK</sequence>
<evidence type="ECO:0000256" key="1">
    <source>
        <dbReference type="SAM" id="SignalP"/>
    </source>
</evidence>
<dbReference type="Pfam" id="PF06439">
    <property type="entry name" value="3keto-disac_hyd"/>
    <property type="match status" value="1"/>
</dbReference>
<evidence type="ECO:0000259" key="2">
    <source>
        <dbReference type="Pfam" id="PF06439"/>
    </source>
</evidence>
<proteinExistence type="predicted"/>